<accession>A0A2P6MIV9</accession>
<dbReference type="Gene3D" id="3.50.90.10">
    <property type="entry name" value="YerB-like"/>
    <property type="match status" value="1"/>
</dbReference>
<evidence type="ECO:0000259" key="3">
    <source>
        <dbReference type="Pfam" id="PF17479"/>
    </source>
</evidence>
<organism evidence="4 5">
    <name type="scientific">Alkalicoccus urumqiensis</name>
    <name type="common">Bacillus urumqiensis</name>
    <dbReference type="NCBI Taxonomy" id="1548213"/>
    <lineage>
        <taxon>Bacteria</taxon>
        <taxon>Bacillati</taxon>
        <taxon>Bacillota</taxon>
        <taxon>Bacilli</taxon>
        <taxon>Bacillales</taxon>
        <taxon>Bacillaceae</taxon>
        <taxon>Alkalicoccus</taxon>
    </lineage>
</organism>
<dbReference type="EMBL" id="PVNS01000004">
    <property type="protein sequence ID" value="PRO66234.1"/>
    <property type="molecule type" value="Genomic_DNA"/>
</dbReference>
<keyword evidence="5" id="KW-1185">Reference proteome</keyword>
<dbReference type="Pfam" id="PF17479">
    <property type="entry name" value="DUF3048_C"/>
    <property type="match status" value="1"/>
</dbReference>
<dbReference type="InterPro" id="IPR023158">
    <property type="entry name" value="YerB-like_sf"/>
</dbReference>
<sequence>MRKTAGGLLLLLAACSGAEEEESQEDAQEQNQPQNEDVETNPEQETFDYTAPLTGLGTNTDPEMRPVAVMVENSPQSRPQSGLARADIVLEALVEGSVTRQLAWFQSEAPESIGPVRSARDYFIYPAADSDSIFVSAGGSPQAFELIQSGEVDHVSGLRYDGEYFTRQDSREAPHNLYTTLSDSTEAAQAEGVNIEGWNDPELAFTDETELDGEEAGAVEIDYGAPSSLVSYAFDEGEGGYVRSVGGEELVDPEEEISITPRNLLVIEAAHDVIDEEGRREIDLQSGGSALLIQDGMAVEAEWEYENGMFLTRNEDGESLPLLPGRTWIHAIPDEIGGTVSISSEPEE</sequence>
<feature type="compositionally biased region" description="Acidic residues" evidence="1">
    <location>
        <begin position="36"/>
        <end position="46"/>
    </location>
</feature>
<evidence type="ECO:0000313" key="4">
    <source>
        <dbReference type="EMBL" id="PRO66234.1"/>
    </source>
</evidence>
<name>A0A2P6MIV9_ALKUR</name>
<feature type="domain" description="DUF3048" evidence="2">
    <location>
        <begin position="53"/>
        <end position="192"/>
    </location>
</feature>
<feature type="region of interest" description="Disordered" evidence="1">
    <location>
        <begin position="16"/>
        <end position="60"/>
    </location>
</feature>
<evidence type="ECO:0000256" key="1">
    <source>
        <dbReference type="SAM" id="MobiDB-lite"/>
    </source>
</evidence>
<feature type="domain" description="DUF3048" evidence="3">
    <location>
        <begin position="219"/>
        <end position="329"/>
    </location>
</feature>
<gene>
    <name evidence="4" type="ORF">C6I21_05370</name>
</gene>
<protein>
    <submittedName>
        <fullName evidence="4">DUF3048 domain-containing protein</fullName>
    </submittedName>
</protein>
<dbReference type="SUPFAM" id="SSF159774">
    <property type="entry name" value="YerB-like"/>
    <property type="match status" value="1"/>
</dbReference>
<dbReference type="InterPro" id="IPR035328">
    <property type="entry name" value="DUF3048_C"/>
</dbReference>
<comment type="caution">
    <text evidence="4">The sequence shown here is derived from an EMBL/GenBank/DDBJ whole genome shotgun (WGS) entry which is preliminary data.</text>
</comment>
<dbReference type="Pfam" id="PF11258">
    <property type="entry name" value="DUF3048"/>
    <property type="match status" value="1"/>
</dbReference>
<evidence type="ECO:0000259" key="2">
    <source>
        <dbReference type="Pfam" id="PF11258"/>
    </source>
</evidence>
<dbReference type="RefSeq" id="WP_105958424.1">
    <property type="nucleotide sequence ID" value="NZ_PVNS01000004.1"/>
</dbReference>
<feature type="compositionally biased region" description="Acidic residues" evidence="1">
    <location>
        <begin position="18"/>
        <end position="28"/>
    </location>
</feature>
<dbReference type="OrthoDB" id="9779102at2"/>
<evidence type="ECO:0000313" key="5">
    <source>
        <dbReference type="Proteomes" id="UP000243650"/>
    </source>
</evidence>
<dbReference type="PROSITE" id="PS51257">
    <property type="entry name" value="PROKAR_LIPOPROTEIN"/>
    <property type="match status" value="1"/>
</dbReference>
<reference evidence="4 5" key="1">
    <citation type="submission" date="2018-03" db="EMBL/GenBank/DDBJ databases">
        <title>Bacillus urumqiensis sp. nov., a moderately haloalkaliphilic bacterium isolated from a salt lake.</title>
        <authorList>
            <person name="Zhao B."/>
            <person name="Liao Z."/>
        </authorList>
    </citation>
    <scope>NUCLEOTIDE SEQUENCE [LARGE SCALE GENOMIC DNA]</scope>
    <source>
        <strain evidence="4 5">BZ-SZ-XJ18</strain>
    </source>
</reference>
<dbReference type="Proteomes" id="UP000243650">
    <property type="component" value="Unassembled WGS sequence"/>
</dbReference>
<dbReference type="AlphaFoldDB" id="A0A2P6MIV9"/>
<proteinExistence type="predicted"/>
<dbReference type="InterPro" id="IPR021416">
    <property type="entry name" value="DUF3048_N"/>
</dbReference>